<reference evidence="2 3" key="1">
    <citation type="submission" date="2019-01" db="EMBL/GenBank/DDBJ databases">
        <authorList>
            <person name="Chen W.-M."/>
        </authorList>
    </citation>
    <scope>NUCLEOTIDE SEQUENCE [LARGE SCALE GENOMIC DNA]</scope>
    <source>
        <strain evidence="2 3">FSY-9</strain>
    </source>
</reference>
<organism evidence="2 3">
    <name type="scientific">Novosphingobium umbonatum</name>
    <dbReference type="NCBI Taxonomy" id="1908524"/>
    <lineage>
        <taxon>Bacteria</taxon>
        <taxon>Pseudomonadati</taxon>
        <taxon>Pseudomonadota</taxon>
        <taxon>Alphaproteobacteria</taxon>
        <taxon>Sphingomonadales</taxon>
        <taxon>Sphingomonadaceae</taxon>
        <taxon>Novosphingobium</taxon>
    </lineage>
</organism>
<feature type="domain" description="FecR N-terminal" evidence="1">
    <location>
        <begin position="18"/>
        <end position="54"/>
    </location>
</feature>
<dbReference type="InterPro" id="IPR012373">
    <property type="entry name" value="Ferrdict_sens_TM"/>
</dbReference>
<comment type="caution">
    <text evidence="2">The sequence shown here is derived from an EMBL/GenBank/DDBJ whole genome shotgun (WGS) entry which is preliminary data.</text>
</comment>
<protein>
    <submittedName>
        <fullName evidence="2">DUF4880 domain-containing protein</fullName>
    </submittedName>
</protein>
<name>A0A437MXD5_9SPHN</name>
<proteinExistence type="predicted"/>
<evidence type="ECO:0000313" key="3">
    <source>
        <dbReference type="Proteomes" id="UP000282837"/>
    </source>
</evidence>
<evidence type="ECO:0000259" key="1">
    <source>
        <dbReference type="Pfam" id="PF16220"/>
    </source>
</evidence>
<dbReference type="InterPro" id="IPR006311">
    <property type="entry name" value="TAT_signal"/>
</dbReference>
<dbReference type="PROSITE" id="PS51318">
    <property type="entry name" value="TAT"/>
    <property type="match status" value="1"/>
</dbReference>
<dbReference type="AlphaFoldDB" id="A0A437MXD5"/>
<dbReference type="Proteomes" id="UP000282837">
    <property type="component" value="Unassembled WGS sequence"/>
</dbReference>
<dbReference type="PANTHER" id="PTHR30273">
    <property type="entry name" value="PERIPLASMIC SIGNAL SENSOR AND SIGMA FACTOR ACTIVATOR FECR-RELATED"/>
    <property type="match status" value="1"/>
</dbReference>
<dbReference type="RefSeq" id="WP_127711813.1">
    <property type="nucleotide sequence ID" value="NZ_SACO01000021.1"/>
</dbReference>
<dbReference type="EMBL" id="SACO01000021">
    <property type="protein sequence ID" value="RVU02303.1"/>
    <property type="molecule type" value="Genomic_DNA"/>
</dbReference>
<accession>A0A437MXD5</accession>
<sequence length="309" mass="32581">MSTRVTPPQYHAQLTGTAADWLSRLDAGTADVVAFEAWRDADARHAAAFAEVAATWRDLDGLRLMPTDAPMIDPALGTMPRRQILRAAMGAAVAAALGGGFAYRAYARDHAVTGVGEHLAVSPAPGLSIDLNTDSRISWRMSAPQQLCLEQGEIAIASKGGCELAVNGESFRLAAGHYNARLRGDSCELAVFSGGISNGAGLHLVAGEMALMAGARVTLRTSDKAELGRVTAWRHDTLVLNGESLDYALGEINRYLKDKIVIGDPALARIRLGGTFGTRNPAEFLQALQDSFGVRATTGANGGIILTRG</sequence>
<gene>
    <name evidence="2" type="ORF">EOE18_17220</name>
</gene>
<evidence type="ECO:0000313" key="2">
    <source>
        <dbReference type="EMBL" id="RVU02303.1"/>
    </source>
</evidence>
<dbReference type="PANTHER" id="PTHR30273:SF2">
    <property type="entry name" value="PROTEIN FECR"/>
    <property type="match status" value="1"/>
</dbReference>
<dbReference type="GO" id="GO:0016989">
    <property type="term" value="F:sigma factor antagonist activity"/>
    <property type="evidence" value="ECO:0007669"/>
    <property type="project" value="TreeGrafter"/>
</dbReference>
<dbReference type="Gene3D" id="3.55.50.30">
    <property type="match status" value="1"/>
</dbReference>
<dbReference type="PIRSF" id="PIRSF018266">
    <property type="entry name" value="FecR"/>
    <property type="match status" value="1"/>
</dbReference>
<dbReference type="Pfam" id="PF16220">
    <property type="entry name" value="DUF4880"/>
    <property type="match status" value="1"/>
</dbReference>
<dbReference type="OrthoDB" id="7182898at2"/>
<dbReference type="InterPro" id="IPR032623">
    <property type="entry name" value="FecR_N"/>
</dbReference>
<keyword evidence="3" id="KW-1185">Reference proteome</keyword>